<comment type="similarity">
    <text evidence="2">Belongs to the amino acid-polyamine-organocation (APC) superfamily. Amino acid transporter (AAT) (TC 2.A.3.1) family.</text>
</comment>
<protein>
    <submittedName>
        <fullName evidence="12">Proline-specific permease</fullName>
    </submittedName>
</protein>
<feature type="transmembrane region" description="Helical" evidence="10">
    <location>
        <begin position="198"/>
        <end position="222"/>
    </location>
</feature>
<evidence type="ECO:0000256" key="4">
    <source>
        <dbReference type="ARBA" id="ARBA00022475"/>
    </source>
</evidence>
<keyword evidence="8 10" id="KW-1133">Transmembrane helix</keyword>
<accession>A0A139SHR0</accession>
<keyword evidence="6 10" id="KW-0812">Transmembrane</keyword>
<evidence type="ECO:0000256" key="6">
    <source>
        <dbReference type="ARBA" id="ARBA00022692"/>
    </source>
</evidence>
<feature type="transmembrane region" description="Helical" evidence="10">
    <location>
        <begin position="157"/>
        <end position="178"/>
    </location>
</feature>
<evidence type="ECO:0000313" key="12">
    <source>
        <dbReference type="EMBL" id="KXU34086.1"/>
    </source>
</evidence>
<feature type="transmembrane region" description="Helical" evidence="10">
    <location>
        <begin position="243"/>
        <end position="262"/>
    </location>
</feature>
<organism evidence="12 13">
    <name type="scientific">Ventosimonas gracilis</name>
    <dbReference type="NCBI Taxonomy" id="1680762"/>
    <lineage>
        <taxon>Bacteria</taxon>
        <taxon>Pseudomonadati</taxon>
        <taxon>Pseudomonadota</taxon>
        <taxon>Gammaproteobacteria</taxon>
        <taxon>Pseudomonadales</taxon>
        <taxon>Ventosimonadaceae</taxon>
        <taxon>Ventosimonas</taxon>
    </lineage>
</organism>
<dbReference type="PROSITE" id="PS00218">
    <property type="entry name" value="AMINO_ACID_PERMEASE_1"/>
    <property type="match status" value="1"/>
</dbReference>
<evidence type="ECO:0000256" key="1">
    <source>
        <dbReference type="ARBA" id="ARBA00004429"/>
    </source>
</evidence>
<gene>
    <name evidence="12" type="primary">proY</name>
    <name evidence="12" type="ORF">AXE65_07690</name>
</gene>
<feature type="transmembrane region" description="Helical" evidence="10">
    <location>
        <begin position="96"/>
        <end position="120"/>
    </location>
</feature>
<comment type="subcellular location">
    <subcellularLocation>
        <location evidence="1">Cell inner membrane</location>
        <topology evidence="1">Multi-pass membrane protein</topology>
    </subcellularLocation>
</comment>
<sequence length="457" mass="49927">MNHTQSSNELKSGLTTRHIRFIALGSAIGTGLFMGSSSAIKTAGPSIILAYLIAGIMAYMVMRAMGEMILHRPVKGYFGEHASEYISPLAGYLTGWMFALSLILVCIADVSAFAIYMKFWYPEVDAWVWVTAIILFIGALNLCAVKLFGEMEFWLSIIKVTAIIAMIIGGLCIILFGFGTKTGNATGISNLWQNGGFLPNGIGGLIASLTMVVYAFGGIEIIGITAGEAKDPKTAIPRAINQVPARILVFYVLSMFVLMSIFPWNEIGADGSPFVLIFDSLGFIYAAHVLNFVLISAMVSAVNSDVFATGRMLFGMAKQGQAPKGFARVSRYGVPWLTVLLIVVAMGIGVLLNYLIPEKTFVLVASAGAFAFIWVWLMILIAQLRMRQTLSVEQVSKLRFPVLLHPFGTLAGIVFMLFLFGGMAWFEDTRISLLVGVVWLGLFTACYFLFVKNRRLE</sequence>
<proteinExistence type="inferred from homology"/>
<evidence type="ECO:0000256" key="2">
    <source>
        <dbReference type="ARBA" id="ARBA00008583"/>
    </source>
</evidence>
<dbReference type="GO" id="GO:0005886">
    <property type="term" value="C:plasma membrane"/>
    <property type="evidence" value="ECO:0007669"/>
    <property type="project" value="UniProtKB-SubCell"/>
</dbReference>
<feature type="transmembrane region" description="Helical" evidence="10">
    <location>
        <begin position="362"/>
        <end position="382"/>
    </location>
</feature>
<dbReference type="EMBL" id="LSZO01000219">
    <property type="protein sequence ID" value="KXU34086.1"/>
    <property type="molecule type" value="Genomic_DNA"/>
</dbReference>
<evidence type="ECO:0000313" key="13">
    <source>
        <dbReference type="Proteomes" id="UP000072660"/>
    </source>
</evidence>
<name>A0A139SHR0_9GAMM</name>
<keyword evidence="9 10" id="KW-0472">Membrane</keyword>
<feature type="transmembrane region" description="Helical" evidence="10">
    <location>
        <begin position="282"/>
        <end position="302"/>
    </location>
</feature>
<reference evidence="12 13" key="1">
    <citation type="submission" date="2016-02" db="EMBL/GenBank/DDBJ databases">
        <authorList>
            <person name="Wen L."/>
            <person name="He K."/>
            <person name="Yang H."/>
        </authorList>
    </citation>
    <scope>NUCLEOTIDE SEQUENCE [LARGE SCALE GENOMIC DNA]</scope>
    <source>
        <strain evidence="12 13">CV58</strain>
    </source>
</reference>
<comment type="caution">
    <text evidence="12">The sequence shown here is derived from an EMBL/GenBank/DDBJ whole genome shotgun (WGS) entry which is preliminary data.</text>
</comment>
<feature type="transmembrane region" description="Helical" evidence="10">
    <location>
        <begin position="21"/>
        <end position="40"/>
    </location>
</feature>
<keyword evidence="3" id="KW-0813">Transport</keyword>
<dbReference type="InterPro" id="IPR004840">
    <property type="entry name" value="Amino_acid_permease_CS"/>
</dbReference>
<keyword evidence="13" id="KW-1185">Reference proteome</keyword>
<dbReference type="Proteomes" id="UP000072660">
    <property type="component" value="Unassembled WGS sequence"/>
</dbReference>
<dbReference type="OrthoDB" id="5297508at2"/>
<feature type="transmembrane region" description="Helical" evidence="10">
    <location>
        <begin position="431"/>
        <end position="451"/>
    </location>
</feature>
<evidence type="ECO:0000256" key="3">
    <source>
        <dbReference type="ARBA" id="ARBA00022448"/>
    </source>
</evidence>
<dbReference type="Pfam" id="PF00324">
    <property type="entry name" value="AA_permease"/>
    <property type="match status" value="1"/>
</dbReference>
<dbReference type="FunFam" id="1.20.1740.10:FF:000001">
    <property type="entry name" value="Amino acid permease"/>
    <property type="match status" value="1"/>
</dbReference>
<feature type="transmembrane region" description="Helical" evidence="10">
    <location>
        <begin position="403"/>
        <end position="425"/>
    </location>
</feature>
<dbReference type="InterPro" id="IPR004841">
    <property type="entry name" value="AA-permease/SLC12A_dom"/>
</dbReference>
<dbReference type="PANTHER" id="PTHR43495">
    <property type="entry name" value="GABA PERMEASE"/>
    <property type="match status" value="1"/>
</dbReference>
<feature type="transmembrane region" description="Helical" evidence="10">
    <location>
        <begin position="46"/>
        <end position="62"/>
    </location>
</feature>
<dbReference type="PANTHER" id="PTHR43495:SF4">
    <property type="entry name" value="AROMATIC AMINO ACID TRANSPORT PROTEIN AROP"/>
    <property type="match status" value="1"/>
</dbReference>
<evidence type="ECO:0000259" key="11">
    <source>
        <dbReference type="Pfam" id="PF00324"/>
    </source>
</evidence>
<dbReference type="GO" id="GO:0055085">
    <property type="term" value="P:transmembrane transport"/>
    <property type="evidence" value="ECO:0007669"/>
    <property type="project" value="InterPro"/>
</dbReference>
<dbReference type="Gene3D" id="1.20.1740.10">
    <property type="entry name" value="Amino acid/polyamine transporter I"/>
    <property type="match status" value="1"/>
</dbReference>
<keyword evidence="5" id="KW-0997">Cell inner membrane</keyword>
<dbReference type="RefSeq" id="WP_068393249.1">
    <property type="nucleotide sequence ID" value="NZ_LSZO01000219.1"/>
</dbReference>
<evidence type="ECO:0000256" key="5">
    <source>
        <dbReference type="ARBA" id="ARBA00022519"/>
    </source>
</evidence>
<keyword evidence="7" id="KW-0029">Amino-acid transport</keyword>
<dbReference type="AlphaFoldDB" id="A0A139SHR0"/>
<dbReference type="GO" id="GO:0006865">
    <property type="term" value="P:amino acid transport"/>
    <property type="evidence" value="ECO:0007669"/>
    <property type="project" value="UniProtKB-KW"/>
</dbReference>
<dbReference type="PIRSF" id="PIRSF006060">
    <property type="entry name" value="AA_transporter"/>
    <property type="match status" value="1"/>
</dbReference>
<feature type="transmembrane region" description="Helical" evidence="10">
    <location>
        <begin position="126"/>
        <end position="145"/>
    </location>
</feature>
<evidence type="ECO:0000256" key="9">
    <source>
        <dbReference type="ARBA" id="ARBA00023136"/>
    </source>
</evidence>
<evidence type="ECO:0000256" key="7">
    <source>
        <dbReference type="ARBA" id="ARBA00022970"/>
    </source>
</evidence>
<evidence type="ECO:0000256" key="10">
    <source>
        <dbReference type="SAM" id="Phobius"/>
    </source>
</evidence>
<evidence type="ECO:0000256" key="8">
    <source>
        <dbReference type="ARBA" id="ARBA00022989"/>
    </source>
</evidence>
<feature type="transmembrane region" description="Helical" evidence="10">
    <location>
        <begin position="334"/>
        <end position="356"/>
    </location>
</feature>
<feature type="domain" description="Amino acid permease/ SLC12A" evidence="11">
    <location>
        <begin position="18"/>
        <end position="456"/>
    </location>
</feature>
<keyword evidence="4" id="KW-1003">Cell membrane</keyword>